<keyword evidence="2" id="KW-1185">Reference proteome</keyword>
<accession>A0ABQ0LLB2</accession>
<organism evidence="1 2">
    <name type="scientific">Mycena chlorophos</name>
    <name type="common">Agaric fungus</name>
    <name type="synonym">Agaricus chlorophos</name>
    <dbReference type="NCBI Taxonomy" id="658473"/>
    <lineage>
        <taxon>Eukaryota</taxon>
        <taxon>Fungi</taxon>
        <taxon>Dikarya</taxon>
        <taxon>Basidiomycota</taxon>
        <taxon>Agaricomycotina</taxon>
        <taxon>Agaricomycetes</taxon>
        <taxon>Agaricomycetidae</taxon>
        <taxon>Agaricales</taxon>
        <taxon>Marasmiineae</taxon>
        <taxon>Mycenaceae</taxon>
        <taxon>Mycena</taxon>
    </lineage>
</organism>
<protein>
    <submittedName>
        <fullName evidence="1">Uncharacterized protein</fullName>
    </submittedName>
</protein>
<evidence type="ECO:0000313" key="1">
    <source>
        <dbReference type="EMBL" id="GAT51878.1"/>
    </source>
</evidence>
<dbReference type="Proteomes" id="UP000815677">
    <property type="component" value="Unassembled WGS sequence"/>
</dbReference>
<reference evidence="1" key="1">
    <citation type="submission" date="2014-09" db="EMBL/GenBank/DDBJ databases">
        <title>Genome sequence of the luminous mushroom Mycena chlorophos for searching fungal bioluminescence genes.</title>
        <authorList>
            <person name="Tanaka Y."/>
            <person name="Kasuga D."/>
            <person name="Oba Y."/>
            <person name="Hase S."/>
            <person name="Sato K."/>
            <person name="Oba Y."/>
            <person name="Sakakibara Y."/>
        </authorList>
    </citation>
    <scope>NUCLEOTIDE SEQUENCE</scope>
</reference>
<name>A0ABQ0LLB2_MYCCL</name>
<evidence type="ECO:0000313" key="2">
    <source>
        <dbReference type="Proteomes" id="UP000815677"/>
    </source>
</evidence>
<gene>
    <name evidence="1" type="ORF">MCHLO_08981</name>
</gene>
<dbReference type="EMBL" id="DF847446">
    <property type="protein sequence ID" value="GAT51878.1"/>
    <property type="molecule type" value="Genomic_DNA"/>
</dbReference>
<proteinExistence type="predicted"/>
<sequence length="172" mass="19013">MAPPPPSFLVPLGCQCTTRERRTARQRDGAELFLSWRVAAFDVAAAGRRGLPTGSAFRHPTSRCGVWRGARHVGLTLPNVADRWWWGWHQVGLGRVCGDTRGRPGQNRVCYRVSLSTSEILRNDAVSPVRSITKLKSSIIPCADISYPPTHPICRSRISLCWSWSGTSSTVT</sequence>